<feature type="transmembrane region" description="Helical" evidence="6">
    <location>
        <begin position="102"/>
        <end position="123"/>
    </location>
</feature>
<feature type="transmembrane region" description="Helical" evidence="6">
    <location>
        <begin position="72"/>
        <end position="90"/>
    </location>
</feature>
<evidence type="ECO:0000256" key="3">
    <source>
        <dbReference type="ARBA" id="ARBA00022692"/>
    </source>
</evidence>
<dbReference type="PIRSF" id="PIRSF006483">
    <property type="entry name" value="Membrane_protein_YitT"/>
    <property type="match status" value="1"/>
</dbReference>
<reference evidence="8 9" key="1">
    <citation type="submission" date="2020-08" db="EMBL/GenBank/DDBJ databases">
        <authorList>
            <person name="Liu C."/>
            <person name="Sun Q."/>
        </authorList>
    </citation>
    <scope>NUCLEOTIDE SEQUENCE [LARGE SCALE GENOMIC DNA]</scope>
    <source>
        <strain evidence="8 9">NSJ-4</strain>
    </source>
</reference>
<dbReference type="InterPro" id="IPR003740">
    <property type="entry name" value="YitT"/>
</dbReference>
<evidence type="ECO:0000256" key="6">
    <source>
        <dbReference type="SAM" id="Phobius"/>
    </source>
</evidence>
<evidence type="ECO:0000259" key="7">
    <source>
        <dbReference type="Pfam" id="PF10035"/>
    </source>
</evidence>
<feature type="transmembrane region" description="Helical" evidence="6">
    <location>
        <begin position="7"/>
        <end position="24"/>
    </location>
</feature>
<comment type="subcellular location">
    <subcellularLocation>
        <location evidence="1">Cell membrane</location>
        <topology evidence="1">Multi-pass membrane protein</topology>
    </subcellularLocation>
</comment>
<feature type="transmembrane region" description="Helical" evidence="6">
    <location>
        <begin position="144"/>
        <end position="163"/>
    </location>
</feature>
<dbReference type="AlphaFoldDB" id="A0A7G9FLR7"/>
<proteinExistence type="predicted"/>
<organism evidence="8 9">
    <name type="scientific">Wujia chipingensis</name>
    <dbReference type="NCBI Taxonomy" id="2763670"/>
    <lineage>
        <taxon>Bacteria</taxon>
        <taxon>Bacillati</taxon>
        <taxon>Bacillota</taxon>
        <taxon>Clostridia</taxon>
        <taxon>Lachnospirales</taxon>
        <taxon>Lachnospiraceae</taxon>
        <taxon>Wujia</taxon>
    </lineage>
</organism>
<protein>
    <submittedName>
        <fullName evidence="8">YitT family protein</fullName>
    </submittedName>
</protein>
<dbReference type="Pfam" id="PF02588">
    <property type="entry name" value="YitT_membrane"/>
    <property type="match status" value="1"/>
</dbReference>
<dbReference type="Gene3D" id="3.30.70.120">
    <property type="match status" value="1"/>
</dbReference>
<keyword evidence="4 6" id="KW-1133">Transmembrane helix</keyword>
<dbReference type="CDD" id="cd16380">
    <property type="entry name" value="YitT_C"/>
    <property type="match status" value="1"/>
</dbReference>
<evidence type="ECO:0000256" key="1">
    <source>
        <dbReference type="ARBA" id="ARBA00004651"/>
    </source>
</evidence>
<sequence length="276" mass="29949">MTAKRYGLMTVGAFLMAFSVVVYFNPLELVTGGVTGLAILLEHLFHIQLWLVNAAVNIPLFIIGYKVLGKQIFYRTVYATVCLSVFLGLLRPLPLLTGDVLVDGLCGGVIMGGGLGLIFLQNASSGGADMTAQIINRRIPHVSVPKLMAIVDGIIILFGIGVFGLRNGIYALIVLFVMTKVSDFVLEGPNHAKLMYIISTEEKALAEYITGQLGRGVTRVPAQGGYTGCPKQMLLCALSSKEMVNVKRKIYELDDRAICFVGDIREAYGEGFTKYS</sequence>
<keyword evidence="2" id="KW-1003">Cell membrane</keyword>
<keyword evidence="9" id="KW-1185">Reference proteome</keyword>
<dbReference type="GO" id="GO:0005886">
    <property type="term" value="C:plasma membrane"/>
    <property type="evidence" value="ECO:0007669"/>
    <property type="project" value="UniProtKB-SubCell"/>
</dbReference>
<keyword evidence="5 6" id="KW-0472">Membrane</keyword>
<evidence type="ECO:0000256" key="5">
    <source>
        <dbReference type="ARBA" id="ARBA00023136"/>
    </source>
</evidence>
<dbReference type="Pfam" id="PF10035">
    <property type="entry name" value="DUF2179"/>
    <property type="match status" value="1"/>
</dbReference>
<evidence type="ECO:0000256" key="4">
    <source>
        <dbReference type="ARBA" id="ARBA00022989"/>
    </source>
</evidence>
<dbReference type="InterPro" id="IPR051461">
    <property type="entry name" value="UPF0750_membrane"/>
</dbReference>
<evidence type="ECO:0000256" key="2">
    <source>
        <dbReference type="ARBA" id="ARBA00022475"/>
    </source>
</evidence>
<dbReference type="PANTHER" id="PTHR33545">
    <property type="entry name" value="UPF0750 MEMBRANE PROTEIN YITT-RELATED"/>
    <property type="match status" value="1"/>
</dbReference>
<dbReference type="Proteomes" id="UP000515819">
    <property type="component" value="Chromosome"/>
</dbReference>
<feature type="domain" description="DUF2179" evidence="7">
    <location>
        <begin position="215"/>
        <end position="269"/>
    </location>
</feature>
<feature type="transmembrane region" description="Helical" evidence="6">
    <location>
        <begin position="44"/>
        <end position="65"/>
    </location>
</feature>
<dbReference type="RefSeq" id="WP_249321242.1">
    <property type="nucleotide sequence ID" value="NZ_CP060632.1"/>
</dbReference>
<name>A0A7G9FLR7_9FIRM</name>
<dbReference type="InterPro" id="IPR019264">
    <property type="entry name" value="DUF2179"/>
</dbReference>
<evidence type="ECO:0000313" key="8">
    <source>
        <dbReference type="EMBL" id="QNL99498.1"/>
    </source>
</evidence>
<keyword evidence="3 6" id="KW-0812">Transmembrane</keyword>
<dbReference type="PANTHER" id="PTHR33545:SF5">
    <property type="entry name" value="UPF0750 MEMBRANE PROTEIN YITT"/>
    <property type="match status" value="1"/>
</dbReference>
<dbReference type="KEGG" id="wcp:H9Q76_12405"/>
<dbReference type="EMBL" id="CP060632">
    <property type="protein sequence ID" value="QNL99498.1"/>
    <property type="molecule type" value="Genomic_DNA"/>
</dbReference>
<evidence type="ECO:0000313" key="9">
    <source>
        <dbReference type="Proteomes" id="UP000515819"/>
    </source>
</evidence>
<dbReference type="InterPro" id="IPR015867">
    <property type="entry name" value="N-reg_PII/ATP_PRibTrfase_C"/>
</dbReference>
<accession>A0A7G9FLR7</accession>
<gene>
    <name evidence="8" type="ORF">H9Q76_12405</name>
</gene>